<gene>
    <name evidence="2" type="ORF">SMRZ_LOCUS9215</name>
</gene>
<proteinExistence type="predicted"/>
<organism evidence="2 3">
    <name type="scientific">Schistosoma margrebowiei</name>
    <dbReference type="NCBI Taxonomy" id="48269"/>
    <lineage>
        <taxon>Eukaryota</taxon>
        <taxon>Metazoa</taxon>
        <taxon>Spiralia</taxon>
        <taxon>Lophotrochozoa</taxon>
        <taxon>Platyhelminthes</taxon>
        <taxon>Trematoda</taxon>
        <taxon>Digenea</taxon>
        <taxon>Strigeidida</taxon>
        <taxon>Schistosomatoidea</taxon>
        <taxon>Schistosomatidae</taxon>
        <taxon>Schistosoma</taxon>
    </lineage>
</organism>
<accession>A0A183LZJ0</accession>
<feature type="region of interest" description="Disordered" evidence="1">
    <location>
        <begin position="64"/>
        <end position="111"/>
    </location>
</feature>
<sequence length="111" mass="12910">MTDNNQLTSQQHKALKKLRIRKDIVIVPADKERTTVIIDKEEYIEKAEEVLADESTQTYGHKYSRNVRQSNRKNFKRARQSRRHNRAKSMGNMAKPSSLKNKTPSKAKSNI</sequence>
<evidence type="ECO:0000313" key="3">
    <source>
        <dbReference type="Proteomes" id="UP000277204"/>
    </source>
</evidence>
<feature type="compositionally biased region" description="Polar residues" evidence="1">
    <location>
        <begin position="98"/>
        <end position="111"/>
    </location>
</feature>
<reference evidence="2 3" key="1">
    <citation type="submission" date="2018-11" db="EMBL/GenBank/DDBJ databases">
        <authorList>
            <consortium name="Pathogen Informatics"/>
        </authorList>
    </citation>
    <scope>NUCLEOTIDE SEQUENCE [LARGE SCALE GENOMIC DNA]</scope>
    <source>
        <strain evidence="2 3">Zambia</strain>
    </source>
</reference>
<name>A0A183LZJ0_9TREM</name>
<evidence type="ECO:0000313" key="2">
    <source>
        <dbReference type="EMBL" id="VDO85310.1"/>
    </source>
</evidence>
<evidence type="ECO:0000256" key="1">
    <source>
        <dbReference type="SAM" id="MobiDB-lite"/>
    </source>
</evidence>
<feature type="compositionally biased region" description="Basic residues" evidence="1">
    <location>
        <begin position="64"/>
        <end position="87"/>
    </location>
</feature>
<dbReference type="EMBL" id="UZAI01004276">
    <property type="protein sequence ID" value="VDO85310.1"/>
    <property type="molecule type" value="Genomic_DNA"/>
</dbReference>
<protein>
    <submittedName>
        <fullName evidence="2">Uncharacterized protein</fullName>
    </submittedName>
</protein>
<keyword evidence="3" id="KW-1185">Reference proteome</keyword>
<dbReference type="AlphaFoldDB" id="A0A183LZJ0"/>
<dbReference type="Proteomes" id="UP000277204">
    <property type="component" value="Unassembled WGS sequence"/>
</dbReference>